<evidence type="ECO:0000313" key="2">
    <source>
        <dbReference type="EMBL" id="JAP34062.1"/>
    </source>
</evidence>
<sequence length="87" mass="10284">MNLLVLRCTFLEQKFKITFAYVWQSCASIYLILIFLIVRLSSRFVLSYLDLFLLLFFKSLLYSLFVWLDLESVSSSIFVPHFVPLTC</sequence>
<keyword evidence="1" id="KW-0472">Membrane</keyword>
<feature type="transmembrane region" description="Helical" evidence="1">
    <location>
        <begin position="45"/>
        <end position="68"/>
    </location>
</feature>
<dbReference type="EMBL" id="GEDG01004365">
    <property type="protein sequence ID" value="JAP34062.1"/>
    <property type="molecule type" value="Transcribed_RNA"/>
</dbReference>
<organism evidence="2">
    <name type="scientific">Solanum chacoense</name>
    <name type="common">Chaco potato</name>
    <dbReference type="NCBI Taxonomy" id="4108"/>
    <lineage>
        <taxon>Eukaryota</taxon>
        <taxon>Viridiplantae</taxon>
        <taxon>Streptophyta</taxon>
        <taxon>Embryophyta</taxon>
        <taxon>Tracheophyta</taxon>
        <taxon>Spermatophyta</taxon>
        <taxon>Magnoliopsida</taxon>
        <taxon>eudicotyledons</taxon>
        <taxon>Gunneridae</taxon>
        <taxon>Pentapetalae</taxon>
        <taxon>asterids</taxon>
        <taxon>lamiids</taxon>
        <taxon>Solanales</taxon>
        <taxon>Solanaceae</taxon>
        <taxon>Solanoideae</taxon>
        <taxon>Solaneae</taxon>
        <taxon>Solanum</taxon>
    </lineage>
</organism>
<evidence type="ECO:0000256" key="1">
    <source>
        <dbReference type="SAM" id="Phobius"/>
    </source>
</evidence>
<dbReference type="AlphaFoldDB" id="A0A0V0IN83"/>
<feature type="transmembrane region" description="Helical" evidence="1">
    <location>
        <begin position="20"/>
        <end position="38"/>
    </location>
</feature>
<accession>A0A0V0IN83</accession>
<name>A0A0V0IN83_SOLCH</name>
<keyword evidence="1" id="KW-1133">Transmembrane helix</keyword>
<reference evidence="2" key="1">
    <citation type="submission" date="2015-12" db="EMBL/GenBank/DDBJ databases">
        <title>Gene expression during late stages of embryo sac development: a critical building block for successful pollen-pistil interactions.</title>
        <authorList>
            <person name="Liu Y."/>
            <person name="Joly V."/>
            <person name="Sabar M."/>
            <person name="Matton D.P."/>
        </authorList>
    </citation>
    <scope>NUCLEOTIDE SEQUENCE</scope>
</reference>
<keyword evidence="1" id="KW-0812">Transmembrane</keyword>
<protein>
    <submittedName>
        <fullName evidence="2">Putative ovule protein</fullName>
    </submittedName>
</protein>
<proteinExistence type="predicted"/>